<dbReference type="InterPro" id="IPR001969">
    <property type="entry name" value="Aspartic_peptidase_AS"/>
</dbReference>
<keyword evidence="7" id="KW-0732">Signal</keyword>
<dbReference type="PRINTS" id="PR00792">
    <property type="entry name" value="PEPSIN"/>
</dbReference>
<name>A0A8H6SLY0_9AGAR</name>
<feature type="active site" evidence="5">
    <location>
        <position position="93"/>
    </location>
</feature>
<evidence type="ECO:0000256" key="3">
    <source>
        <dbReference type="ARBA" id="ARBA00022750"/>
    </source>
</evidence>
<comment type="similarity">
    <text evidence="1 6">Belongs to the peptidase A1 family.</text>
</comment>
<dbReference type="PANTHER" id="PTHR47966:SF6">
    <property type="entry name" value="PEPTIDASE A1 DOMAIN-CONTAINING PROTEIN"/>
    <property type="match status" value="1"/>
</dbReference>
<dbReference type="Gene3D" id="2.40.70.10">
    <property type="entry name" value="Acid Proteases"/>
    <property type="match status" value="2"/>
</dbReference>
<comment type="caution">
    <text evidence="9">The sequence shown here is derived from an EMBL/GenBank/DDBJ whole genome shotgun (WGS) entry which is preliminary data.</text>
</comment>
<dbReference type="EMBL" id="JACAZF010000006">
    <property type="protein sequence ID" value="KAF7301759.1"/>
    <property type="molecule type" value="Genomic_DNA"/>
</dbReference>
<evidence type="ECO:0000313" key="10">
    <source>
        <dbReference type="Proteomes" id="UP000636479"/>
    </source>
</evidence>
<accession>A0A8H6SLY0</accession>
<keyword evidence="2 6" id="KW-0645">Protease</keyword>
<dbReference type="Pfam" id="PF00026">
    <property type="entry name" value="Asp"/>
    <property type="match status" value="1"/>
</dbReference>
<dbReference type="SUPFAM" id="SSF50630">
    <property type="entry name" value="Acid proteases"/>
    <property type="match status" value="1"/>
</dbReference>
<protein>
    <submittedName>
        <fullName evidence="9">Peptidase A1 domain-containing protein</fullName>
    </submittedName>
</protein>
<dbReference type="FunFam" id="2.40.70.10:FF:000115">
    <property type="entry name" value="Lysosomal aspartic protease"/>
    <property type="match status" value="1"/>
</dbReference>
<keyword evidence="4 6" id="KW-0378">Hydrolase</keyword>
<dbReference type="PANTHER" id="PTHR47966">
    <property type="entry name" value="BETA-SITE APP-CLEAVING ENZYME, ISOFORM A-RELATED"/>
    <property type="match status" value="1"/>
</dbReference>
<dbReference type="CDD" id="cd05471">
    <property type="entry name" value="pepsin_like"/>
    <property type="match status" value="1"/>
</dbReference>
<keyword evidence="10" id="KW-1185">Reference proteome</keyword>
<feature type="domain" description="Peptidase A1" evidence="8">
    <location>
        <begin position="75"/>
        <end position="402"/>
    </location>
</feature>
<evidence type="ECO:0000256" key="7">
    <source>
        <dbReference type="SAM" id="SignalP"/>
    </source>
</evidence>
<evidence type="ECO:0000256" key="6">
    <source>
        <dbReference type="RuleBase" id="RU000454"/>
    </source>
</evidence>
<dbReference type="Proteomes" id="UP000636479">
    <property type="component" value="Unassembled WGS sequence"/>
</dbReference>
<evidence type="ECO:0000259" key="8">
    <source>
        <dbReference type="PROSITE" id="PS51767"/>
    </source>
</evidence>
<gene>
    <name evidence="9" type="ORF">MIND_00741500</name>
</gene>
<dbReference type="InterPro" id="IPR034164">
    <property type="entry name" value="Pepsin-like_dom"/>
</dbReference>
<evidence type="ECO:0000256" key="5">
    <source>
        <dbReference type="PIRSR" id="PIRSR601461-1"/>
    </source>
</evidence>
<dbReference type="InterPro" id="IPR033121">
    <property type="entry name" value="PEPTIDASE_A1"/>
</dbReference>
<evidence type="ECO:0000256" key="1">
    <source>
        <dbReference type="ARBA" id="ARBA00007447"/>
    </source>
</evidence>
<proteinExistence type="inferred from homology"/>
<evidence type="ECO:0000313" key="9">
    <source>
        <dbReference type="EMBL" id="KAF7301759.1"/>
    </source>
</evidence>
<feature type="active site" evidence="5">
    <location>
        <position position="284"/>
    </location>
</feature>
<dbReference type="GO" id="GO:0006508">
    <property type="term" value="P:proteolysis"/>
    <property type="evidence" value="ECO:0007669"/>
    <property type="project" value="UniProtKB-KW"/>
</dbReference>
<feature type="chain" id="PRO_5034179867" evidence="7">
    <location>
        <begin position="19"/>
        <end position="495"/>
    </location>
</feature>
<sequence>MVASSLVLLLVFPALCLSEPVHIPLTRRASTHTLKDAFAAAEKARARYGYQTTDPQRRASSQGFAITNQQADASYIASISIGSPAQTFSVVLDTGSSDLWVTDNKCIGCSGGPTFDPSKSSSFSQTSNRPIQINYGSGSVQGLVASDTVAMGPYSVQKQTFVTTERMTQGLVDGDVSGLIGLAFTALAETQAVPFWLALINNNELSAPEMSFFLKRSQSLSNQPGGTFTLGGTNSSLFSGNIEFHNLVGSSSNPQFWMLQMSAITVQGKPITISTGNAALSAIDTGTTALGGPSADVAAIWAAVPGASRLSDPSLPSGFFQFPCSTAVTVTLSFGGQAWTISPEDMNLGQVSAGSANCAGSIFDLTLGANTGSSGPSWVVGDTFLKNVYSVFRQSPPSVGFAALGAGGVDTSNGGSSVRGSLPGVPGIPTASGASTTSTQILTSQLTSAAFLSTSTFLATPTGSTPGSSGLPNRATTVLPSTGLLLLALLFIMAL</sequence>
<organism evidence="9 10">
    <name type="scientific">Mycena indigotica</name>
    <dbReference type="NCBI Taxonomy" id="2126181"/>
    <lineage>
        <taxon>Eukaryota</taxon>
        <taxon>Fungi</taxon>
        <taxon>Dikarya</taxon>
        <taxon>Basidiomycota</taxon>
        <taxon>Agaricomycotina</taxon>
        <taxon>Agaricomycetes</taxon>
        <taxon>Agaricomycetidae</taxon>
        <taxon>Agaricales</taxon>
        <taxon>Marasmiineae</taxon>
        <taxon>Mycenaceae</taxon>
        <taxon>Mycena</taxon>
    </lineage>
</organism>
<dbReference type="PROSITE" id="PS51767">
    <property type="entry name" value="PEPTIDASE_A1"/>
    <property type="match status" value="1"/>
</dbReference>
<dbReference type="GO" id="GO:0004190">
    <property type="term" value="F:aspartic-type endopeptidase activity"/>
    <property type="evidence" value="ECO:0007669"/>
    <property type="project" value="UniProtKB-KW"/>
</dbReference>
<dbReference type="PROSITE" id="PS00141">
    <property type="entry name" value="ASP_PROTEASE"/>
    <property type="match status" value="1"/>
</dbReference>
<dbReference type="RefSeq" id="XP_037219759.1">
    <property type="nucleotide sequence ID" value="XM_037364115.1"/>
</dbReference>
<dbReference type="InterPro" id="IPR001461">
    <property type="entry name" value="Aspartic_peptidase_A1"/>
</dbReference>
<dbReference type="OrthoDB" id="771136at2759"/>
<dbReference type="GeneID" id="59346631"/>
<evidence type="ECO:0000256" key="4">
    <source>
        <dbReference type="ARBA" id="ARBA00022801"/>
    </source>
</evidence>
<dbReference type="AlphaFoldDB" id="A0A8H6SLY0"/>
<feature type="signal peptide" evidence="7">
    <location>
        <begin position="1"/>
        <end position="18"/>
    </location>
</feature>
<evidence type="ECO:0000256" key="2">
    <source>
        <dbReference type="ARBA" id="ARBA00022670"/>
    </source>
</evidence>
<reference evidence="9" key="1">
    <citation type="submission" date="2020-05" db="EMBL/GenBank/DDBJ databases">
        <title>Mycena genomes resolve the evolution of fungal bioluminescence.</title>
        <authorList>
            <person name="Tsai I.J."/>
        </authorList>
    </citation>
    <scope>NUCLEOTIDE SEQUENCE</scope>
    <source>
        <strain evidence="9">171206Taipei</strain>
    </source>
</reference>
<dbReference type="InterPro" id="IPR021109">
    <property type="entry name" value="Peptidase_aspartic_dom_sf"/>
</dbReference>
<keyword evidence="3 6" id="KW-0064">Aspartyl protease</keyword>